<dbReference type="EMBL" id="RGET01000194">
    <property type="protein sequence ID" value="NBN88614.1"/>
    <property type="molecule type" value="Genomic_DNA"/>
</dbReference>
<comment type="caution">
    <text evidence="1">The sequence shown here is derived from an EMBL/GenBank/DDBJ whole genome shotgun (WGS) entry which is preliminary data.</text>
</comment>
<proteinExistence type="predicted"/>
<evidence type="ECO:0000313" key="2">
    <source>
        <dbReference type="Proteomes" id="UP000713222"/>
    </source>
</evidence>
<dbReference type="AlphaFoldDB" id="A0A964V5Q9"/>
<gene>
    <name evidence="1" type="ORF">EBV32_05965</name>
</gene>
<accession>A0A964V5Q9</accession>
<name>A0A964V5Q9_9PROT</name>
<organism evidence="1 2">
    <name type="scientific">Candidatus Fonsibacter lacus</name>
    <dbReference type="NCBI Taxonomy" id="2576439"/>
    <lineage>
        <taxon>Bacteria</taxon>
        <taxon>Pseudomonadati</taxon>
        <taxon>Pseudomonadota</taxon>
        <taxon>Alphaproteobacteria</taxon>
        <taxon>Candidatus Pelagibacterales</taxon>
        <taxon>Candidatus Pelagibacterales incertae sedis</taxon>
        <taxon>Candidatus Fonsibacter</taxon>
    </lineage>
</organism>
<evidence type="ECO:0000313" key="1">
    <source>
        <dbReference type="EMBL" id="NBN88614.1"/>
    </source>
</evidence>
<dbReference type="Proteomes" id="UP000713222">
    <property type="component" value="Unassembled WGS sequence"/>
</dbReference>
<reference evidence="1" key="1">
    <citation type="submission" date="2018-10" db="EMBL/GenBank/DDBJ databases">
        <title>Iterative Subtractive Binning of Freshwater Chronoseries Metagenomes Recovers Nearly Complete Genomes from over Four Hundred Novel Species.</title>
        <authorList>
            <person name="Rodriguez-R L.M."/>
            <person name="Tsementzi D."/>
            <person name="Luo C."/>
            <person name="Konstantinidis K.T."/>
        </authorList>
    </citation>
    <scope>NUCLEOTIDE SEQUENCE</scope>
    <source>
        <strain evidence="1">WB7_6_001</strain>
    </source>
</reference>
<protein>
    <submittedName>
        <fullName evidence="1">Uncharacterized protein</fullName>
    </submittedName>
</protein>
<sequence length="31" mass="3603">MGCKFKKGEFKWCVFMGCKFKLCQILLANSI</sequence>